<dbReference type="Proteomes" id="UP001501166">
    <property type="component" value="Unassembled WGS sequence"/>
</dbReference>
<dbReference type="Pfam" id="PF00596">
    <property type="entry name" value="Aldolase_II"/>
    <property type="match status" value="1"/>
</dbReference>
<dbReference type="RefSeq" id="WP_343757024.1">
    <property type="nucleotide sequence ID" value="NZ_BAAACW010000167.1"/>
</dbReference>
<keyword evidence="2" id="KW-0456">Lyase</keyword>
<dbReference type="InterPro" id="IPR050197">
    <property type="entry name" value="Aldolase_class_II_sugar_metab"/>
</dbReference>
<dbReference type="SUPFAM" id="SSF53639">
    <property type="entry name" value="AraD/HMP-PK domain-like"/>
    <property type="match status" value="1"/>
</dbReference>
<dbReference type="InterPro" id="IPR001303">
    <property type="entry name" value="Aldolase_II/adducin_N"/>
</dbReference>
<accession>A0ABN0XT71</accession>
<reference evidence="4 5" key="1">
    <citation type="journal article" date="2019" name="Int. J. Syst. Evol. Microbiol.">
        <title>The Global Catalogue of Microorganisms (GCM) 10K type strain sequencing project: providing services to taxonomists for standard genome sequencing and annotation.</title>
        <authorList>
            <consortium name="The Broad Institute Genomics Platform"/>
            <consortium name="The Broad Institute Genome Sequencing Center for Infectious Disease"/>
            <person name="Wu L."/>
            <person name="Ma J."/>
        </authorList>
    </citation>
    <scope>NUCLEOTIDE SEQUENCE [LARGE SCALE GENOMIC DNA]</scope>
    <source>
        <strain evidence="4 5">JCM 12662</strain>
    </source>
</reference>
<dbReference type="SMART" id="SM01007">
    <property type="entry name" value="Aldolase_II"/>
    <property type="match status" value="1"/>
</dbReference>
<name>A0ABN0XT71_9LACT</name>
<keyword evidence="5" id="KW-1185">Reference proteome</keyword>
<gene>
    <name evidence="4" type="ORF">GCM10008932_24330</name>
</gene>
<dbReference type="PANTHER" id="PTHR22789">
    <property type="entry name" value="FUCULOSE PHOSPHATE ALDOLASE"/>
    <property type="match status" value="1"/>
</dbReference>
<proteinExistence type="predicted"/>
<evidence type="ECO:0000256" key="1">
    <source>
        <dbReference type="ARBA" id="ARBA00022723"/>
    </source>
</evidence>
<evidence type="ECO:0000259" key="3">
    <source>
        <dbReference type="SMART" id="SM01007"/>
    </source>
</evidence>
<keyword evidence="1" id="KW-0479">Metal-binding</keyword>
<evidence type="ECO:0000313" key="5">
    <source>
        <dbReference type="Proteomes" id="UP001501166"/>
    </source>
</evidence>
<evidence type="ECO:0000313" key="4">
    <source>
        <dbReference type="EMBL" id="GAA0372196.1"/>
    </source>
</evidence>
<dbReference type="Gene3D" id="3.40.225.10">
    <property type="entry name" value="Class II aldolase/adducin N-terminal domain"/>
    <property type="match status" value="1"/>
</dbReference>
<protein>
    <submittedName>
        <fullName evidence="4">Class II aldolase/adducin family protein</fullName>
    </submittedName>
</protein>
<sequence length="368" mass="41930">MKTFIFNGTPENSFMEWLSNGIKVAFSNEGYRFKEAPEDNLNLVFNFTNKEDPRSFRRKSQGTFVVSVIEANEHPENIHKEAYPYIIRSLSNHLMYVVHTEDDTVVHFITLEQGHYQINYKEVERDEEFFKQIYNRLEPLASSTLIINNDFYEDLPEELWDGDDITQSLSESGKKLDSLNLLPAPFPLEEVLSGRDLRMLKKLFGIGGISYGNLSARADGNNFWMSASGIDKSDMKDVGRDFLYITDYDEEKRAMKVSVPPHVTPRRASVDAIEHWKIYTAHPDVGAIVHIHAWMDGIEATEFNYPCGTIELADAVSDIINRADDPSRAVVGLKNHGLTITGHSLEDIFERIEGKNNSPSSYVLKIII</sequence>
<dbReference type="InterPro" id="IPR036409">
    <property type="entry name" value="Aldolase_II/adducin_N_sf"/>
</dbReference>
<feature type="domain" description="Class II aldolase/adducin N-terminal" evidence="3">
    <location>
        <begin position="195"/>
        <end position="363"/>
    </location>
</feature>
<evidence type="ECO:0000256" key="2">
    <source>
        <dbReference type="ARBA" id="ARBA00023239"/>
    </source>
</evidence>
<organism evidence="4 5">
    <name type="scientific">Alkalibacterium iburiense</name>
    <dbReference type="NCBI Taxonomy" id="290589"/>
    <lineage>
        <taxon>Bacteria</taxon>
        <taxon>Bacillati</taxon>
        <taxon>Bacillota</taxon>
        <taxon>Bacilli</taxon>
        <taxon>Lactobacillales</taxon>
        <taxon>Carnobacteriaceae</taxon>
        <taxon>Alkalibacterium</taxon>
    </lineage>
</organism>
<dbReference type="PANTHER" id="PTHR22789:SF0">
    <property type="entry name" value="3-OXO-TETRONATE 4-PHOSPHATE DECARBOXYLASE-RELATED"/>
    <property type="match status" value="1"/>
</dbReference>
<comment type="caution">
    <text evidence="4">The sequence shown here is derived from an EMBL/GenBank/DDBJ whole genome shotgun (WGS) entry which is preliminary data.</text>
</comment>
<dbReference type="EMBL" id="BAAACW010000167">
    <property type="protein sequence ID" value="GAA0372196.1"/>
    <property type="molecule type" value="Genomic_DNA"/>
</dbReference>